<evidence type="ECO:0000313" key="2">
    <source>
        <dbReference type="Proteomes" id="UP000736335"/>
    </source>
</evidence>
<reference evidence="1" key="1">
    <citation type="journal article" date="2020" name="Nat. Commun.">
        <title>Large-scale genome sequencing of mycorrhizal fungi provides insights into the early evolution of symbiotic traits.</title>
        <authorList>
            <person name="Miyauchi S."/>
            <person name="Kiss E."/>
            <person name="Kuo A."/>
            <person name="Drula E."/>
            <person name="Kohler A."/>
            <person name="Sanchez-Garcia M."/>
            <person name="Morin E."/>
            <person name="Andreopoulos B."/>
            <person name="Barry K.W."/>
            <person name="Bonito G."/>
            <person name="Buee M."/>
            <person name="Carver A."/>
            <person name="Chen C."/>
            <person name="Cichocki N."/>
            <person name="Clum A."/>
            <person name="Culley D."/>
            <person name="Crous P.W."/>
            <person name="Fauchery L."/>
            <person name="Girlanda M."/>
            <person name="Hayes R.D."/>
            <person name="Keri Z."/>
            <person name="LaButti K."/>
            <person name="Lipzen A."/>
            <person name="Lombard V."/>
            <person name="Magnuson J."/>
            <person name="Maillard F."/>
            <person name="Murat C."/>
            <person name="Nolan M."/>
            <person name="Ohm R.A."/>
            <person name="Pangilinan J."/>
            <person name="Pereira M.F."/>
            <person name="Perotto S."/>
            <person name="Peter M."/>
            <person name="Pfister S."/>
            <person name="Riley R."/>
            <person name="Sitrit Y."/>
            <person name="Stielow J.B."/>
            <person name="Szollosi G."/>
            <person name="Zifcakova L."/>
            <person name="Stursova M."/>
            <person name="Spatafora J.W."/>
            <person name="Tedersoo L."/>
            <person name="Vaario L.M."/>
            <person name="Yamada A."/>
            <person name="Yan M."/>
            <person name="Wang P."/>
            <person name="Xu J."/>
            <person name="Bruns T."/>
            <person name="Baldrian P."/>
            <person name="Vilgalys R."/>
            <person name="Dunand C."/>
            <person name="Henrissat B."/>
            <person name="Grigoriev I.V."/>
            <person name="Hibbett D."/>
            <person name="Nagy L.G."/>
            <person name="Martin F.M."/>
        </authorList>
    </citation>
    <scope>NUCLEOTIDE SEQUENCE</scope>
    <source>
        <strain evidence="1">UH-Tt-Lm1</strain>
    </source>
</reference>
<dbReference type="EMBL" id="WIUZ02000025">
    <property type="protein sequence ID" value="KAF9778010.1"/>
    <property type="molecule type" value="Genomic_DNA"/>
</dbReference>
<sequence length="114" mass="13346">MLTREVRDLRRRCQGEEVRVEEEELMIPEQAESPSARLVVQYENRLVPINDEVIEICEEEFYQNAGVVHRDTPHLKFDPYAEFIPDSEPNSDTELPNTYWKIIGNIAKKMLGNL</sequence>
<proteinExistence type="predicted"/>
<reference evidence="1" key="2">
    <citation type="submission" date="2020-11" db="EMBL/GenBank/DDBJ databases">
        <authorList>
            <consortium name="DOE Joint Genome Institute"/>
            <person name="Kuo A."/>
            <person name="Miyauchi S."/>
            <person name="Kiss E."/>
            <person name="Drula E."/>
            <person name="Kohler A."/>
            <person name="Sanchez-Garcia M."/>
            <person name="Andreopoulos B."/>
            <person name="Barry K.W."/>
            <person name="Bonito G."/>
            <person name="Buee M."/>
            <person name="Carver A."/>
            <person name="Chen C."/>
            <person name="Cichocki N."/>
            <person name="Clum A."/>
            <person name="Culley D."/>
            <person name="Crous P.W."/>
            <person name="Fauchery L."/>
            <person name="Girlanda M."/>
            <person name="Hayes R."/>
            <person name="Keri Z."/>
            <person name="Labutti K."/>
            <person name="Lipzen A."/>
            <person name="Lombard V."/>
            <person name="Magnuson J."/>
            <person name="Maillard F."/>
            <person name="Morin E."/>
            <person name="Murat C."/>
            <person name="Nolan M."/>
            <person name="Ohm R."/>
            <person name="Pangilinan J."/>
            <person name="Pereira M."/>
            <person name="Perotto S."/>
            <person name="Peter M."/>
            <person name="Riley R."/>
            <person name="Sitrit Y."/>
            <person name="Stielow B."/>
            <person name="Szollosi G."/>
            <person name="Zifcakova L."/>
            <person name="Stursova M."/>
            <person name="Spatafora J.W."/>
            <person name="Tedersoo L."/>
            <person name="Vaario L.-M."/>
            <person name="Yamada A."/>
            <person name="Yan M."/>
            <person name="Wang P."/>
            <person name="Xu J."/>
            <person name="Bruns T."/>
            <person name="Baldrian P."/>
            <person name="Vilgalys R."/>
            <person name="Henrissat B."/>
            <person name="Grigoriev I.V."/>
            <person name="Hibbett D."/>
            <person name="Nagy L.G."/>
            <person name="Martin F.M."/>
        </authorList>
    </citation>
    <scope>NUCLEOTIDE SEQUENCE</scope>
    <source>
        <strain evidence="1">UH-Tt-Lm1</strain>
    </source>
</reference>
<comment type="caution">
    <text evidence="1">The sequence shown here is derived from an EMBL/GenBank/DDBJ whole genome shotgun (WGS) entry which is preliminary data.</text>
</comment>
<gene>
    <name evidence="1" type="ORF">BJ322DRAFT_1025370</name>
</gene>
<protein>
    <submittedName>
        <fullName evidence="1">Uncharacterized protein</fullName>
    </submittedName>
</protein>
<dbReference type="AlphaFoldDB" id="A0A9P6H2S9"/>
<name>A0A9P6H2S9_9AGAM</name>
<evidence type="ECO:0000313" key="1">
    <source>
        <dbReference type="EMBL" id="KAF9778010.1"/>
    </source>
</evidence>
<dbReference type="Proteomes" id="UP000736335">
    <property type="component" value="Unassembled WGS sequence"/>
</dbReference>
<organism evidence="1 2">
    <name type="scientific">Thelephora terrestris</name>
    <dbReference type="NCBI Taxonomy" id="56493"/>
    <lineage>
        <taxon>Eukaryota</taxon>
        <taxon>Fungi</taxon>
        <taxon>Dikarya</taxon>
        <taxon>Basidiomycota</taxon>
        <taxon>Agaricomycotina</taxon>
        <taxon>Agaricomycetes</taxon>
        <taxon>Thelephorales</taxon>
        <taxon>Thelephoraceae</taxon>
        <taxon>Thelephora</taxon>
    </lineage>
</organism>
<keyword evidence="2" id="KW-1185">Reference proteome</keyword>
<accession>A0A9P6H2S9</accession>